<name>A0A139N0F7_STRCR</name>
<dbReference type="NCBIfam" id="TIGR01549">
    <property type="entry name" value="HAD-SF-IA-v1"/>
    <property type="match status" value="1"/>
</dbReference>
<dbReference type="SFLD" id="SFLDG01129">
    <property type="entry name" value="C1.5:_HAD__Beta-PGM__Phosphata"/>
    <property type="match status" value="1"/>
</dbReference>
<dbReference type="PATRIC" id="fig|45634.12.peg.1462"/>
<dbReference type="Gene3D" id="3.40.50.1000">
    <property type="entry name" value="HAD superfamily/HAD-like"/>
    <property type="match status" value="1"/>
</dbReference>
<organism evidence="1 2">
    <name type="scientific">Streptococcus cristatus</name>
    <dbReference type="NCBI Taxonomy" id="45634"/>
    <lineage>
        <taxon>Bacteria</taxon>
        <taxon>Bacillati</taxon>
        <taxon>Bacillota</taxon>
        <taxon>Bacilli</taxon>
        <taxon>Lactobacillales</taxon>
        <taxon>Streptococcaceae</taxon>
        <taxon>Streptococcus</taxon>
    </lineage>
</organism>
<dbReference type="GO" id="GO:0008967">
    <property type="term" value="F:phosphoglycolate phosphatase activity"/>
    <property type="evidence" value="ECO:0007669"/>
    <property type="project" value="TreeGrafter"/>
</dbReference>
<dbReference type="InterPro" id="IPR050155">
    <property type="entry name" value="HAD-like_hydrolase_sf"/>
</dbReference>
<sequence length="214" mass="24659">MIDKKEIFIFDFDNTIIESLPLCFSCFRIVFEKYKNIKMSDSDIESLFGGSEEDIIRSHVEEKYADEAVELFYILYENLHDHFIVQNKVFENITLLLKKLNYKGKRLAVFTGKGRKSIQISMKKLELEKYFNYIVSDDDVANSKPDSEGILKILDHYNATPSDAIFFGDSDADIISAKKANVLAVGVNWYKTRKFTISPDIISKNPLDIIYSCC</sequence>
<dbReference type="InterPro" id="IPR023198">
    <property type="entry name" value="PGP-like_dom2"/>
</dbReference>
<dbReference type="InterPro" id="IPR023214">
    <property type="entry name" value="HAD_sf"/>
</dbReference>
<dbReference type="SFLD" id="SFLDS00003">
    <property type="entry name" value="Haloacid_Dehalogenase"/>
    <property type="match status" value="1"/>
</dbReference>
<reference evidence="1 2" key="1">
    <citation type="submission" date="2016-01" db="EMBL/GenBank/DDBJ databases">
        <title>Highly variable Streptococcus oralis are common among viridans streptococci isolated from primates.</title>
        <authorList>
            <person name="Denapaite D."/>
            <person name="Rieger M."/>
            <person name="Koendgen S."/>
            <person name="Brueckner R."/>
            <person name="Ochigava I."/>
            <person name="Kappeler P."/>
            <person name="Maetz-Rensing K."/>
            <person name="Leendertz F."/>
            <person name="Hakenbeck R."/>
        </authorList>
    </citation>
    <scope>NUCLEOTIDE SEQUENCE [LARGE SCALE GENOMIC DNA]</scope>
    <source>
        <strain evidence="1 2">DD08</strain>
    </source>
</reference>
<evidence type="ECO:0000313" key="2">
    <source>
        <dbReference type="Proteomes" id="UP000070377"/>
    </source>
</evidence>
<dbReference type="Proteomes" id="UP000070377">
    <property type="component" value="Unassembled WGS sequence"/>
</dbReference>
<dbReference type="Gene3D" id="1.10.150.240">
    <property type="entry name" value="Putative phosphatase, domain 2"/>
    <property type="match status" value="1"/>
</dbReference>
<evidence type="ECO:0000313" key="1">
    <source>
        <dbReference type="EMBL" id="KXT69422.1"/>
    </source>
</evidence>
<dbReference type="EMBL" id="LQRD01000051">
    <property type="protein sequence ID" value="KXT69422.1"/>
    <property type="molecule type" value="Genomic_DNA"/>
</dbReference>
<accession>A0A139N0F7</accession>
<protein>
    <submittedName>
        <fullName evidence="1">Phosphoglycolate phosphatase</fullName>
    </submittedName>
</protein>
<dbReference type="InterPro" id="IPR036412">
    <property type="entry name" value="HAD-like_sf"/>
</dbReference>
<dbReference type="GO" id="GO:0006281">
    <property type="term" value="P:DNA repair"/>
    <property type="evidence" value="ECO:0007669"/>
    <property type="project" value="TreeGrafter"/>
</dbReference>
<gene>
    <name evidence="1" type="ORF">SCRDD08_01400</name>
</gene>
<dbReference type="GO" id="GO:0005829">
    <property type="term" value="C:cytosol"/>
    <property type="evidence" value="ECO:0007669"/>
    <property type="project" value="TreeGrafter"/>
</dbReference>
<dbReference type="NCBIfam" id="TIGR01509">
    <property type="entry name" value="HAD-SF-IA-v3"/>
    <property type="match status" value="1"/>
</dbReference>
<dbReference type="SUPFAM" id="SSF56784">
    <property type="entry name" value="HAD-like"/>
    <property type="match status" value="1"/>
</dbReference>
<dbReference type="RefSeq" id="WP_061422984.1">
    <property type="nucleotide sequence ID" value="NZ_KQ969062.1"/>
</dbReference>
<dbReference type="InterPro" id="IPR041492">
    <property type="entry name" value="HAD_2"/>
</dbReference>
<dbReference type="AlphaFoldDB" id="A0A139N0F7"/>
<dbReference type="Pfam" id="PF13419">
    <property type="entry name" value="HAD_2"/>
    <property type="match status" value="1"/>
</dbReference>
<proteinExistence type="predicted"/>
<dbReference type="PANTHER" id="PTHR43434:SF1">
    <property type="entry name" value="PHOSPHOGLYCOLATE PHOSPHATASE"/>
    <property type="match status" value="1"/>
</dbReference>
<dbReference type="InterPro" id="IPR006439">
    <property type="entry name" value="HAD-SF_hydro_IA"/>
</dbReference>
<dbReference type="STRING" id="45634.SCRDD08_01400"/>
<comment type="caution">
    <text evidence="1">The sequence shown here is derived from an EMBL/GenBank/DDBJ whole genome shotgun (WGS) entry which is preliminary data.</text>
</comment>
<dbReference type="PANTHER" id="PTHR43434">
    <property type="entry name" value="PHOSPHOGLYCOLATE PHOSPHATASE"/>
    <property type="match status" value="1"/>
</dbReference>